<keyword evidence="8" id="KW-0170">Cobalt</keyword>
<keyword evidence="5" id="KW-0378">Hydrolase</keyword>
<dbReference type="AlphaFoldDB" id="A0A7S3R9J1"/>
<protein>
    <recommendedName>
        <fullName evidence="10">Peptidase M20 dimerisation domain-containing protein</fullName>
    </recommendedName>
</protein>
<dbReference type="GO" id="GO:0046872">
    <property type="term" value="F:metal ion binding"/>
    <property type="evidence" value="ECO:0007669"/>
    <property type="project" value="UniProtKB-KW"/>
</dbReference>
<dbReference type="GO" id="GO:0005829">
    <property type="term" value="C:cytosol"/>
    <property type="evidence" value="ECO:0007669"/>
    <property type="project" value="TreeGrafter"/>
</dbReference>
<organism evidence="11">
    <name type="scientific">Dunaliella tertiolecta</name>
    <name type="common">Green alga</name>
    <dbReference type="NCBI Taxonomy" id="3047"/>
    <lineage>
        <taxon>Eukaryota</taxon>
        <taxon>Viridiplantae</taxon>
        <taxon>Chlorophyta</taxon>
        <taxon>core chlorophytes</taxon>
        <taxon>Chlorophyceae</taxon>
        <taxon>CS clade</taxon>
        <taxon>Chlamydomonadales</taxon>
        <taxon>Dunaliellaceae</taxon>
        <taxon>Dunaliella</taxon>
    </lineage>
</organism>
<sequence length="591" mass="63386">MVARFLVWYLCLNLHLHKGSNQFVGTPTDSSRAKFAIQCNANLMLARVCRVYAPLRKELVRPPHLPSRHRTRSSMTAAGAAALSPNEQAVAALQPSQLFKFFAQLSEIPRPSKQEERVLSWLKEFAKARNLETKQDKVGNLVIRRPGSGGGEQAPTVVIQGHVDMVCEKNKDTVHDFTKDPIRLVVKGDWLHAQGTTLGADNGIGVCTALALLDMSPSTAKLPPLECLFTVDEETGLTGAFDIAPDMLEGRTMLNLDTEDWGEIFIGCAGGGDSQLQLTMPIENIGEGMASSSCQFLVNVGGLLGGHSGLMIAEGRGNALIILVRVLRRIQAASAVRVCSLSGGDKRNALPREAQAVVVVPNADVPAVQQAIAQTVEELQAEYGLLEKDLFVRLDGPTTSSPLPPNTQAMTADGLQRLCALLTLLPHGPLKFSHAVPGLVETSNNLASVTHSTPAEGGSPIYQVVCSTRSSVMSALEHVRGNIRECGRLVGAEVVQDQAYPGWQPNPHSAVLEVTKDVYAAQTKHQAKVGAIHAGLECGIIGAKFPGLDSVSFGPTIRGAHSPDECCQISTVEPFWQLTLGVLERLADKRL</sequence>
<dbReference type="PANTHER" id="PTHR43501">
    <property type="entry name" value="CYTOSOL NON-SPECIFIC DIPEPTIDASE"/>
    <property type="match status" value="1"/>
</dbReference>
<evidence type="ECO:0000256" key="2">
    <source>
        <dbReference type="ARBA" id="ARBA00001947"/>
    </source>
</evidence>
<dbReference type="NCBIfam" id="TIGR01893">
    <property type="entry name" value="aa-his-dipept"/>
    <property type="match status" value="1"/>
</dbReference>
<proteinExistence type="predicted"/>
<dbReference type="InterPro" id="IPR001160">
    <property type="entry name" value="Peptidase_M20C"/>
</dbReference>
<dbReference type="CDD" id="cd03890">
    <property type="entry name" value="M20_pepD"/>
    <property type="match status" value="1"/>
</dbReference>
<evidence type="ECO:0000256" key="3">
    <source>
        <dbReference type="ARBA" id="ARBA00022670"/>
    </source>
</evidence>
<comment type="cofactor">
    <cofactor evidence="2">
        <name>Zn(2+)</name>
        <dbReference type="ChEBI" id="CHEBI:29105"/>
    </cofactor>
</comment>
<keyword evidence="9" id="KW-0732">Signal</keyword>
<dbReference type="GO" id="GO:0070573">
    <property type="term" value="F:metallodipeptidase activity"/>
    <property type="evidence" value="ECO:0007669"/>
    <property type="project" value="TreeGrafter"/>
</dbReference>
<feature type="domain" description="Peptidase M20 dimerisation" evidence="10">
    <location>
        <begin position="302"/>
        <end position="383"/>
    </location>
</feature>
<evidence type="ECO:0000256" key="1">
    <source>
        <dbReference type="ARBA" id="ARBA00001941"/>
    </source>
</evidence>
<dbReference type="PRINTS" id="PR00934">
    <property type="entry name" value="XHISDIPTASE"/>
</dbReference>
<dbReference type="FunFam" id="3.40.630.10:FF:000018">
    <property type="entry name" value="Aminoacyl-histidine dipeptidase PepD"/>
    <property type="match status" value="1"/>
</dbReference>
<evidence type="ECO:0000256" key="9">
    <source>
        <dbReference type="SAM" id="SignalP"/>
    </source>
</evidence>
<dbReference type="FunFam" id="3.40.630.10:FF:000015">
    <property type="entry name" value="Aminoacyl-histidine dipeptidase PepD"/>
    <property type="match status" value="1"/>
</dbReference>
<dbReference type="SUPFAM" id="SSF53187">
    <property type="entry name" value="Zn-dependent exopeptidases"/>
    <property type="match status" value="1"/>
</dbReference>
<accession>A0A7S3R9J1</accession>
<dbReference type="Pfam" id="PF07687">
    <property type="entry name" value="M20_dimer"/>
    <property type="match status" value="1"/>
</dbReference>
<dbReference type="InterPro" id="IPR011650">
    <property type="entry name" value="Peptidase_M20_dimer"/>
</dbReference>
<feature type="signal peptide" evidence="9">
    <location>
        <begin position="1"/>
        <end position="21"/>
    </location>
</feature>
<evidence type="ECO:0000313" key="11">
    <source>
        <dbReference type="EMBL" id="CAE0506850.1"/>
    </source>
</evidence>
<dbReference type="EMBL" id="HBIP01036026">
    <property type="protein sequence ID" value="CAE0506850.1"/>
    <property type="molecule type" value="Transcribed_RNA"/>
</dbReference>
<keyword evidence="6" id="KW-0862">Zinc</keyword>
<dbReference type="PANTHER" id="PTHR43501:SF1">
    <property type="entry name" value="CYTOSOL NON-SPECIFIC DIPEPTIDASE"/>
    <property type="match status" value="1"/>
</dbReference>
<evidence type="ECO:0000256" key="5">
    <source>
        <dbReference type="ARBA" id="ARBA00022801"/>
    </source>
</evidence>
<evidence type="ECO:0000256" key="7">
    <source>
        <dbReference type="ARBA" id="ARBA00023049"/>
    </source>
</evidence>
<evidence type="ECO:0000256" key="4">
    <source>
        <dbReference type="ARBA" id="ARBA00022723"/>
    </source>
</evidence>
<evidence type="ECO:0000256" key="6">
    <source>
        <dbReference type="ARBA" id="ARBA00022833"/>
    </source>
</evidence>
<dbReference type="Pfam" id="PF01546">
    <property type="entry name" value="Peptidase_M20"/>
    <property type="match status" value="1"/>
</dbReference>
<dbReference type="Gene3D" id="3.40.630.10">
    <property type="entry name" value="Zn peptidases"/>
    <property type="match status" value="2"/>
</dbReference>
<name>A0A7S3R9J1_DUNTE</name>
<dbReference type="GO" id="GO:0006508">
    <property type="term" value="P:proteolysis"/>
    <property type="evidence" value="ECO:0007669"/>
    <property type="project" value="UniProtKB-KW"/>
</dbReference>
<feature type="chain" id="PRO_5031193800" description="Peptidase M20 dimerisation domain-containing protein" evidence="9">
    <location>
        <begin position="22"/>
        <end position="591"/>
    </location>
</feature>
<keyword evidence="3" id="KW-0645">Protease</keyword>
<keyword evidence="4" id="KW-0479">Metal-binding</keyword>
<evidence type="ECO:0000259" key="10">
    <source>
        <dbReference type="Pfam" id="PF07687"/>
    </source>
</evidence>
<reference evidence="11" key="1">
    <citation type="submission" date="2021-01" db="EMBL/GenBank/DDBJ databases">
        <authorList>
            <person name="Corre E."/>
            <person name="Pelletier E."/>
            <person name="Niang G."/>
            <person name="Scheremetjew M."/>
            <person name="Finn R."/>
            <person name="Kale V."/>
            <person name="Holt S."/>
            <person name="Cochrane G."/>
            <person name="Meng A."/>
            <person name="Brown T."/>
            <person name="Cohen L."/>
        </authorList>
    </citation>
    <scope>NUCLEOTIDE SEQUENCE</scope>
    <source>
        <strain evidence="11">CCMP1320</strain>
    </source>
</reference>
<gene>
    <name evidence="11" type="ORF">DTER00134_LOCUS21926</name>
</gene>
<dbReference type="InterPro" id="IPR002933">
    <property type="entry name" value="Peptidase_M20"/>
</dbReference>
<comment type="cofactor">
    <cofactor evidence="1">
        <name>Co(2+)</name>
        <dbReference type="ChEBI" id="CHEBI:48828"/>
    </cofactor>
</comment>
<evidence type="ECO:0000256" key="8">
    <source>
        <dbReference type="ARBA" id="ARBA00023285"/>
    </source>
</evidence>
<keyword evidence="7" id="KW-0482">Metalloprotease</keyword>